<accession>A0A1B2I672</accession>
<dbReference type="Proteomes" id="UP000093044">
    <property type="component" value="Chromosome"/>
</dbReference>
<sequence>MPNEPKFMMGMTREETIKMTQDVAAGIHHKLNMGRGIKTFTDEDHKELKEKLKFAIFRRLEPRCEQDRVLIDSKDLPELIKLLTSL</sequence>
<proteinExistence type="predicted"/>
<reference evidence="1" key="1">
    <citation type="submission" date="2016-08" db="EMBL/GenBank/DDBJ databases">
        <title>Complete genome of Cloacibacillus porcorum.</title>
        <authorList>
            <person name="Looft T."/>
            <person name="Bayles D.O."/>
            <person name="Alt D.P."/>
        </authorList>
    </citation>
    <scope>NUCLEOTIDE SEQUENCE [LARGE SCALE GENOMIC DNA]</scope>
    <source>
        <strain evidence="1">CL-84</strain>
    </source>
</reference>
<name>A0A1B2I672_9BACT</name>
<gene>
    <name evidence="1" type="ORF">BED41_10605</name>
</gene>
<dbReference type="KEGG" id="cpor:BED41_10605"/>
<dbReference type="EMBL" id="CP016757">
    <property type="protein sequence ID" value="ANZ45478.1"/>
    <property type="molecule type" value="Genomic_DNA"/>
</dbReference>
<keyword evidence="2" id="KW-1185">Reference proteome</keyword>
<dbReference type="GeneID" id="83058297"/>
<dbReference type="STRING" id="1197717.BED41_10605"/>
<evidence type="ECO:0000313" key="1">
    <source>
        <dbReference type="EMBL" id="ANZ45478.1"/>
    </source>
</evidence>
<protein>
    <submittedName>
        <fullName evidence="1">Uncharacterized protein</fullName>
    </submittedName>
</protein>
<organism evidence="1 2">
    <name type="scientific">Cloacibacillus porcorum</name>
    <dbReference type="NCBI Taxonomy" id="1197717"/>
    <lineage>
        <taxon>Bacteria</taxon>
        <taxon>Thermotogati</taxon>
        <taxon>Synergistota</taxon>
        <taxon>Synergistia</taxon>
        <taxon>Synergistales</taxon>
        <taxon>Synergistaceae</taxon>
        <taxon>Cloacibacillus</taxon>
    </lineage>
</organism>
<dbReference type="RefSeq" id="WP_066745838.1">
    <property type="nucleotide sequence ID" value="NZ_CP016757.1"/>
</dbReference>
<evidence type="ECO:0000313" key="2">
    <source>
        <dbReference type="Proteomes" id="UP000093044"/>
    </source>
</evidence>
<dbReference type="AlphaFoldDB" id="A0A1B2I672"/>
<dbReference type="OrthoDB" id="9983351at2"/>